<dbReference type="CDD" id="cd08175">
    <property type="entry name" value="G1PDH"/>
    <property type="match status" value="1"/>
</dbReference>
<evidence type="ECO:0000313" key="12">
    <source>
        <dbReference type="EMBL" id="WMV74704.1"/>
    </source>
</evidence>
<dbReference type="Pfam" id="PF13685">
    <property type="entry name" value="Fe-ADH_2"/>
    <property type="match status" value="1"/>
</dbReference>
<dbReference type="EC" id="1.1.1.261" evidence="11"/>
<evidence type="ECO:0000256" key="11">
    <source>
        <dbReference type="HAMAP-Rule" id="MF_00497"/>
    </source>
</evidence>
<dbReference type="EMBL" id="CP133461">
    <property type="protein sequence ID" value="WMV74704.1"/>
    <property type="molecule type" value="Genomic_DNA"/>
</dbReference>
<dbReference type="PANTHER" id="PTHR43616">
    <property type="entry name" value="GLYCEROL DEHYDROGENASE"/>
    <property type="match status" value="1"/>
</dbReference>
<feature type="binding site" evidence="11">
    <location>
        <position position="149"/>
    </location>
    <ligand>
        <name>NAD(+)</name>
        <dbReference type="ChEBI" id="CHEBI:57540"/>
    </ligand>
</feature>
<dbReference type="Gene3D" id="3.40.50.1970">
    <property type="match status" value="1"/>
</dbReference>
<keyword evidence="9 11" id="KW-0594">Phospholipid biosynthesis</keyword>
<evidence type="ECO:0000256" key="4">
    <source>
        <dbReference type="ARBA" id="ARBA00022723"/>
    </source>
</evidence>
<comment type="function">
    <text evidence="11">Catalyzes the NAD(P)H-dependent reduction of dihydroxyacetonephosphate (DHAP or glycerone phosphate) to glycerol 1-phosphate (G1P). The G1P thus generated is probably used for the synthesis of phosphoglycerolipids in Gram-positive bacterial species.</text>
</comment>
<keyword evidence="8 11" id="KW-0443">Lipid metabolism</keyword>
<feature type="binding site" evidence="11">
    <location>
        <begin position="118"/>
        <end position="122"/>
    </location>
    <ligand>
        <name>NAD(+)</name>
        <dbReference type="ChEBI" id="CHEBI:57540"/>
    </ligand>
</feature>
<evidence type="ECO:0000256" key="10">
    <source>
        <dbReference type="ARBA" id="ARBA00023264"/>
    </source>
</evidence>
<name>A0ABY9Q777_GEOTD</name>
<accession>A0ABY9Q777</accession>
<dbReference type="HAMAP" id="MF_00497_B">
    <property type="entry name" value="G1P_dehydrogenase_B"/>
    <property type="match status" value="1"/>
</dbReference>
<feature type="binding site" evidence="11">
    <location>
        <position position="192"/>
    </location>
    <ligand>
        <name>substrate</name>
    </ligand>
</feature>
<comment type="catalytic activity">
    <reaction evidence="11">
        <text>sn-glycerol 1-phosphate + NADP(+) = dihydroxyacetone phosphate + NADPH + H(+)</text>
        <dbReference type="Rhea" id="RHEA:21416"/>
        <dbReference type="ChEBI" id="CHEBI:15378"/>
        <dbReference type="ChEBI" id="CHEBI:57642"/>
        <dbReference type="ChEBI" id="CHEBI:57685"/>
        <dbReference type="ChEBI" id="CHEBI:57783"/>
        <dbReference type="ChEBI" id="CHEBI:58349"/>
        <dbReference type="EC" id="1.1.1.261"/>
    </reaction>
</comment>
<dbReference type="InterPro" id="IPR032837">
    <property type="entry name" value="G1PDH"/>
</dbReference>
<dbReference type="Gene3D" id="1.20.1090.10">
    <property type="entry name" value="Dehydroquinate synthase-like - alpha domain"/>
    <property type="match status" value="1"/>
</dbReference>
<evidence type="ECO:0000256" key="9">
    <source>
        <dbReference type="ARBA" id="ARBA00023209"/>
    </source>
</evidence>
<organism evidence="12 13">
    <name type="scientific">Geobacillus thermodenitrificans</name>
    <dbReference type="NCBI Taxonomy" id="33940"/>
    <lineage>
        <taxon>Bacteria</taxon>
        <taxon>Bacillati</taxon>
        <taxon>Bacillota</taxon>
        <taxon>Bacilli</taxon>
        <taxon>Bacillales</taxon>
        <taxon>Anoxybacillaceae</taxon>
        <taxon>Geobacillus</taxon>
    </lineage>
</organism>
<keyword evidence="10 11" id="KW-1208">Phospholipid metabolism</keyword>
<feature type="binding site" evidence="11">
    <location>
        <position position="292"/>
    </location>
    <ligand>
        <name>Ni(2+)</name>
        <dbReference type="ChEBI" id="CHEBI:49786"/>
        <note>catalytic</note>
    </ligand>
</feature>
<keyword evidence="6 11" id="KW-0560">Oxidoreductase</keyword>
<keyword evidence="4 11" id="KW-0479">Metal-binding</keyword>
<dbReference type="PANTHER" id="PTHR43616:SF5">
    <property type="entry name" value="GLYCEROL DEHYDROGENASE 1"/>
    <property type="match status" value="1"/>
</dbReference>
<keyword evidence="3 11" id="KW-0533">Nickel</keyword>
<feature type="binding site" evidence="11">
    <location>
        <position position="56"/>
    </location>
    <ligand>
        <name>NAD(+)</name>
        <dbReference type="ChEBI" id="CHEBI:57540"/>
    </ligand>
</feature>
<keyword evidence="1 11" id="KW-0963">Cytoplasm</keyword>
<sequence>MNQTLDNIVSLAKQCQCGHHHYDISIEQIVVSHEAFNQLAAYLRYKQYKKVVVVADNRTFTAAGRSLCDKLKNESVLYTVCLIQSDENEDVIADERAIMQVLLETPNDVDAFIAVGAGTVHDITRFSSYKMKVPFISVPTAPSVDGFTSMGAPLIIRGVKKTIQAQAPIAVFADTDVLCQAPKAMIAAGFGDMVAKYTSLADWQFAHWMANEPYCPLVYQLTIQSLNACVDHMEDIAAGNEKGIHVLMDALLQSGIAMLLMGQSYSASGAEHHLSHYWEMEFLRQNKRQVLHGAKVGVSTPIIVEHYQRVFWPLLSELKQRPKSMDETIWERLKTYTDSIQELLESLPSPERIRAMVEKVGGAVAPQQLGIDPLLVERSLKEAHRLRLNRFTMLYCLNECMLMEG</sequence>
<keyword evidence="7 11" id="KW-0520">NAD</keyword>
<feature type="binding site" evidence="11">
    <location>
        <position position="276"/>
    </location>
    <ligand>
        <name>substrate</name>
    </ligand>
</feature>
<reference evidence="12 13" key="1">
    <citation type="submission" date="2023-08" db="EMBL/GenBank/DDBJ databases">
        <title>Complete genome sequence of Geobacillus thermodenitrificans K1041, a genetically tractable strain representative of the genus Geobacillus.</title>
        <authorList>
            <person name="Kani S."/>
            <person name="Suzuki H."/>
        </authorList>
    </citation>
    <scope>NUCLEOTIDE SEQUENCE [LARGE SCALE GENOMIC DNA]</scope>
    <source>
        <strain evidence="12 13">K1041</strain>
    </source>
</reference>
<dbReference type="Proteomes" id="UP001297580">
    <property type="component" value="Chromosome"/>
</dbReference>
<proteinExistence type="inferred from homology"/>
<keyword evidence="13" id="KW-1185">Reference proteome</keyword>
<gene>
    <name evidence="11" type="primary">egsA</name>
    <name evidence="12" type="ORF">HSX42_10310</name>
</gene>
<keyword evidence="2 11" id="KW-0444">Lipid biosynthesis</keyword>
<comment type="catalytic activity">
    <reaction evidence="11">
        <text>sn-glycerol 1-phosphate + NAD(+) = dihydroxyacetone phosphate + NADH + H(+)</text>
        <dbReference type="Rhea" id="RHEA:21412"/>
        <dbReference type="ChEBI" id="CHEBI:15378"/>
        <dbReference type="ChEBI" id="CHEBI:57540"/>
        <dbReference type="ChEBI" id="CHEBI:57642"/>
        <dbReference type="ChEBI" id="CHEBI:57685"/>
        <dbReference type="ChEBI" id="CHEBI:57945"/>
        <dbReference type="EC" id="1.1.1.261"/>
    </reaction>
</comment>
<dbReference type="InterPro" id="IPR016205">
    <property type="entry name" value="Glycerol_DH"/>
</dbReference>
<dbReference type="RefSeq" id="WP_081157617.1">
    <property type="nucleotide sequence ID" value="NZ_CP017690.1"/>
</dbReference>
<evidence type="ECO:0000256" key="8">
    <source>
        <dbReference type="ARBA" id="ARBA00023098"/>
    </source>
</evidence>
<evidence type="ECO:0000256" key="7">
    <source>
        <dbReference type="ARBA" id="ARBA00023027"/>
    </source>
</evidence>
<dbReference type="InterPro" id="IPR023003">
    <property type="entry name" value="G1P_dehydrogenase_bac"/>
</dbReference>
<comment type="subunit">
    <text evidence="11">Homodimer.</text>
</comment>
<comment type="similarity">
    <text evidence="11">Belongs to the glycerol-1-phosphate dehydrogenase family.</text>
</comment>
<protein>
    <recommendedName>
        <fullName evidence="11">Glycerol-1-phosphate dehydrogenase [NAD(P)+]</fullName>
        <shortName evidence="11">G1P dehydrogenase</shortName>
        <shortName evidence="11">G1PDH</shortName>
        <ecNumber evidence="11">1.1.1.261</ecNumber>
    </recommendedName>
    <alternativeName>
        <fullName evidence="11">Enantiomeric glycerophosphate synthase</fullName>
    </alternativeName>
    <alternativeName>
        <fullName evidence="11">sn-glycerol-1-phosphate dehydrogenase</fullName>
    </alternativeName>
</protein>
<dbReference type="SUPFAM" id="SSF56796">
    <property type="entry name" value="Dehydroquinate synthase-like"/>
    <property type="match status" value="1"/>
</dbReference>
<evidence type="ECO:0000256" key="6">
    <source>
        <dbReference type="ARBA" id="ARBA00023002"/>
    </source>
</evidence>
<feature type="binding site" evidence="11">
    <location>
        <position position="145"/>
    </location>
    <ligand>
        <name>substrate</name>
    </ligand>
</feature>
<comment type="subcellular location">
    <subcellularLocation>
        <location evidence="11">Cytoplasm</location>
    </subcellularLocation>
</comment>
<evidence type="ECO:0000256" key="5">
    <source>
        <dbReference type="ARBA" id="ARBA00022857"/>
    </source>
</evidence>
<feature type="binding site" evidence="11">
    <location>
        <begin position="140"/>
        <end position="143"/>
    </location>
    <ligand>
        <name>NAD(+)</name>
        <dbReference type="ChEBI" id="CHEBI:57540"/>
    </ligand>
</feature>
<evidence type="ECO:0000256" key="2">
    <source>
        <dbReference type="ARBA" id="ARBA00022516"/>
    </source>
</evidence>
<feature type="binding site" evidence="11">
    <location>
        <position position="272"/>
    </location>
    <ligand>
        <name>Ni(2+)</name>
        <dbReference type="ChEBI" id="CHEBI:49786"/>
        <note>catalytic</note>
    </ligand>
</feature>
<dbReference type="GO" id="GO:0050492">
    <property type="term" value="F:glycerol-1-phosphate dehydrogenase [NAD(P)+] activity"/>
    <property type="evidence" value="ECO:0007669"/>
    <property type="project" value="UniProtKB-EC"/>
</dbReference>
<evidence type="ECO:0000313" key="13">
    <source>
        <dbReference type="Proteomes" id="UP001297580"/>
    </source>
</evidence>
<keyword evidence="5 11" id="KW-0521">NADP</keyword>
<evidence type="ECO:0000256" key="1">
    <source>
        <dbReference type="ARBA" id="ARBA00022490"/>
    </source>
</evidence>
<feature type="binding site" evidence="11">
    <location>
        <position position="192"/>
    </location>
    <ligand>
        <name>Ni(2+)</name>
        <dbReference type="ChEBI" id="CHEBI:49786"/>
        <note>catalytic</note>
    </ligand>
</feature>
<comment type="cofactor">
    <cofactor evidence="11">
        <name>Ni(2+)</name>
        <dbReference type="ChEBI" id="CHEBI:49786"/>
    </cofactor>
    <text evidence="11">Binds 1 nickel ion per subunit.</text>
</comment>
<evidence type="ECO:0000256" key="3">
    <source>
        <dbReference type="ARBA" id="ARBA00022596"/>
    </source>
</evidence>